<gene>
    <name evidence="12" type="ORF">CBM2605_B10094</name>
    <name evidence="13" type="ORF">CBM2607_MP10016</name>
</gene>
<evidence type="ECO:0000256" key="3">
    <source>
        <dbReference type="ARBA" id="ARBA00022475"/>
    </source>
</evidence>
<dbReference type="SUPFAM" id="SSF82689">
    <property type="entry name" value="Mechanosensitive channel protein MscS (YggB), C-terminal domain"/>
    <property type="match status" value="1"/>
</dbReference>
<dbReference type="SUPFAM" id="SSF50182">
    <property type="entry name" value="Sm-like ribonucleoproteins"/>
    <property type="match status" value="1"/>
</dbReference>
<dbReference type="InterPro" id="IPR010920">
    <property type="entry name" value="LSM_dom_sf"/>
</dbReference>
<dbReference type="GO" id="GO:0005886">
    <property type="term" value="C:plasma membrane"/>
    <property type="evidence" value="ECO:0007669"/>
    <property type="project" value="UniProtKB-SubCell"/>
</dbReference>
<keyword evidence="7" id="KW-0997">Cell inner membrane</keyword>
<sequence length="323" mass="35095">MDLNFIDADQLEAGWSYLVRFAINQGMNCLAAILILMIGWWLSGRVGTAARAALGRTHVDATMRPLLANALQWMVRVLTIVLVLSQFGVQTASIIAMLGAAGLAIGLALQGTLQNIAAGIMLVLLRPFRVGQYIDAQGIAGTVRETGLFMTELTTFDGVCLRVPNGKLWGSAITNYSENATRRADIEATVTFDSDVQRSLEALRAMLAREPRLLAEPAAETMVVNYTQQGITLNVRYWTSNDDYWNVRFAFYERIKQVLEQAGSKLAVPIQELHVPGSSSVPDAVKVADGAPTSAPRPAAPSSRQPSHQPSHQPSRQPARQPG</sequence>
<dbReference type="Gene3D" id="1.10.287.1260">
    <property type="match status" value="1"/>
</dbReference>
<keyword evidence="3" id="KW-1003">Cell membrane</keyword>
<dbReference type="SUPFAM" id="SSF82861">
    <property type="entry name" value="Mechanosensitive channel protein MscS (YggB), transmembrane region"/>
    <property type="match status" value="1"/>
</dbReference>
<keyword evidence="4 7" id="KW-0812">Transmembrane</keyword>
<comment type="caution">
    <text evidence="7">Lacks conserved residue(s) required for the propagation of feature annotation.</text>
</comment>
<dbReference type="PANTHER" id="PTHR30221:SF8">
    <property type="entry name" value="SMALL-CONDUCTANCE MECHANOSENSITIVE CHANNEL"/>
    <property type="match status" value="1"/>
</dbReference>
<evidence type="ECO:0000256" key="7">
    <source>
        <dbReference type="RuleBase" id="RU369025"/>
    </source>
</evidence>
<geneLocation type="plasmid" evidence="13">
    <name>II</name>
</geneLocation>
<keyword evidence="15" id="KW-1185">Reference proteome</keyword>
<proteinExistence type="inferred from homology"/>
<reference evidence="14 15" key="1">
    <citation type="submission" date="2018-01" db="EMBL/GenBank/DDBJ databases">
        <authorList>
            <person name="Clerissi C."/>
        </authorList>
    </citation>
    <scope>NUCLEOTIDE SEQUENCE [LARGE SCALE GENOMIC DNA]</scope>
    <source>
        <strain evidence="12">Cupriavidus taiwanensis STM 6082</strain>
        <strain evidence="13">Cupriavidus taiwanensis STM 6160</strain>
        <plasmid evidence="14">ii</plasmid>
        <plasmid evidence="13">II</plasmid>
    </source>
</reference>
<evidence type="ECO:0000259" key="10">
    <source>
        <dbReference type="Pfam" id="PF21082"/>
    </source>
</evidence>
<comment type="function">
    <text evidence="7">Mechanosensitive channel that participates in the regulation of osmotic pressure changes within the cell, opening in response to stretch forces in the membrane lipid bilayer, without the need for other proteins. Contributes to normal resistance to hypoosmotic shock. Forms an ion channel of 1.0 nanosiemens conductance with a slight preference for anions.</text>
</comment>
<feature type="transmembrane region" description="Helical" evidence="7">
    <location>
        <begin position="21"/>
        <end position="42"/>
    </location>
</feature>
<comment type="subcellular location">
    <subcellularLocation>
        <location evidence="7">Cell inner membrane</location>
        <topology evidence="7">Multi-pass membrane protein</topology>
    </subcellularLocation>
    <subcellularLocation>
        <location evidence="1">Cell membrane</location>
        <topology evidence="1">Multi-pass membrane protein</topology>
    </subcellularLocation>
</comment>
<evidence type="ECO:0000259" key="11">
    <source>
        <dbReference type="Pfam" id="PF21088"/>
    </source>
</evidence>
<evidence type="ECO:0000256" key="4">
    <source>
        <dbReference type="ARBA" id="ARBA00022692"/>
    </source>
</evidence>
<feature type="compositionally biased region" description="Low complexity" evidence="8">
    <location>
        <begin position="294"/>
        <end position="323"/>
    </location>
</feature>
<feature type="domain" description="Mechanosensitive ion channel MscS C-terminal" evidence="10">
    <location>
        <begin position="187"/>
        <end position="264"/>
    </location>
</feature>
<dbReference type="PANTHER" id="PTHR30221">
    <property type="entry name" value="SMALL-CONDUCTANCE MECHANOSENSITIVE CHANNEL"/>
    <property type="match status" value="1"/>
</dbReference>
<feature type="transmembrane region" description="Helical" evidence="7">
    <location>
        <begin position="103"/>
        <end position="125"/>
    </location>
</feature>
<evidence type="ECO:0000313" key="13">
    <source>
        <dbReference type="EMBL" id="SPD58614.1"/>
    </source>
</evidence>
<evidence type="ECO:0000313" key="14">
    <source>
        <dbReference type="Proteomes" id="UP000255168"/>
    </source>
</evidence>
<dbReference type="RefSeq" id="WP_018005756.1">
    <property type="nucleotide sequence ID" value="NZ_AQUR01000092.1"/>
</dbReference>
<evidence type="ECO:0000256" key="2">
    <source>
        <dbReference type="ARBA" id="ARBA00008017"/>
    </source>
</evidence>
<evidence type="ECO:0000256" key="6">
    <source>
        <dbReference type="ARBA" id="ARBA00023136"/>
    </source>
</evidence>
<name>A0A375HP40_9BURK</name>
<protein>
    <recommendedName>
        <fullName evidence="7">Small-conductance mechanosensitive channel</fullName>
    </recommendedName>
</protein>
<feature type="transmembrane region" description="Helical" evidence="7">
    <location>
        <begin position="73"/>
        <end position="97"/>
    </location>
</feature>
<dbReference type="Pfam" id="PF00924">
    <property type="entry name" value="MS_channel_2nd"/>
    <property type="match status" value="1"/>
</dbReference>
<dbReference type="InterPro" id="IPR049278">
    <property type="entry name" value="MS_channel_C"/>
</dbReference>
<feature type="domain" description="Mechanosensitive ion channel MscS" evidence="9">
    <location>
        <begin position="112"/>
        <end position="177"/>
    </location>
</feature>
<evidence type="ECO:0000259" key="9">
    <source>
        <dbReference type="Pfam" id="PF00924"/>
    </source>
</evidence>
<dbReference type="Proteomes" id="UP000255168">
    <property type="component" value="Plasmid II"/>
</dbReference>
<dbReference type="Proteomes" id="UP000256710">
    <property type="component" value="Unassembled WGS sequence"/>
</dbReference>
<evidence type="ECO:0000256" key="1">
    <source>
        <dbReference type="ARBA" id="ARBA00004651"/>
    </source>
</evidence>
<dbReference type="Gene3D" id="3.30.70.100">
    <property type="match status" value="1"/>
</dbReference>
<keyword evidence="6 7" id="KW-0472">Membrane</keyword>
<dbReference type="InterPro" id="IPR049142">
    <property type="entry name" value="MS_channel_1st"/>
</dbReference>
<dbReference type="Pfam" id="PF21088">
    <property type="entry name" value="MS_channel_1st"/>
    <property type="match status" value="1"/>
</dbReference>
<geneLocation type="plasmid" evidence="14">
    <name>ii</name>
</geneLocation>
<dbReference type="EMBL" id="OFTC01000032">
    <property type="protein sequence ID" value="SOZ37877.1"/>
    <property type="molecule type" value="Genomic_DNA"/>
</dbReference>
<feature type="region of interest" description="Disordered" evidence="8">
    <location>
        <begin position="277"/>
        <end position="323"/>
    </location>
</feature>
<evidence type="ECO:0000313" key="15">
    <source>
        <dbReference type="Proteomes" id="UP000256710"/>
    </source>
</evidence>
<keyword evidence="7" id="KW-0813">Transport</keyword>
<evidence type="ECO:0000256" key="8">
    <source>
        <dbReference type="SAM" id="MobiDB-lite"/>
    </source>
</evidence>
<evidence type="ECO:0000313" key="12">
    <source>
        <dbReference type="EMBL" id="SOZ37877.1"/>
    </source>
</evidence>
<organism evidence="13 14">
    <name type="scientific">Cupriavidus neocaledonicus</name>
    <dbReference type="NCBI Taxonomy" id="1040979"/>
    <lineage>
        <taxon>Bacteria</taxon>
        <taxon>Pseudomonadati</taxon>
        <taxon>Pseudomonadota</taxon>
        <taxon>Betaproteobacteria</taxon>
        <taxon>Burkholderiales</taxon>
        <taxon>Burkholderiaceae</taxon>
        <taxon>Cupriavidus</taxon>
    </lineage>
</organism>
<dbReference type="InterPro" id="IPR006685">
    <property type="entry name" value="MscS_channel_2nd"/>
</dbReference>
<dbReference type="InterPro" id="IPR045275">
    <property type="entry name" value="MscS_archaea/bacteria_type"/>
</dbReference>
<dbReference type="GO" id="GO:0008381">
    <property type="term" value="F:mechanosensitive monoatomic ion channel activity"/>
    <property type="evidence" value="ECO:0007669"/>
    <property type="project" value="InterPro"/>
</dbReference>
<accession>A0A375HP40</accession>
<comment type="similarity">
    <text evidence="2 7">Belongs to the MscS (TC 1.A.23) family.</text>
</comment>
<dbReference type="InterPro" id="IPR023408">
    <property type="entry name" value="MscS_beta-dom_sf"/>
</dbReference>
<evidence type="ECO:0000256" key="5">
    <source>
        <dbReference type="ARBA" id="ARBA00022989"/>
    </source>
</evidence>
<feature type="domain" description="Mechanosensitive ion channel transmembrane helices 2/3" evidence="11">
    <location>
        <begin position="77"/>
        <end position="110"/>
    </location>
</feature>
<keyword evidence="7" id="KW-0407">Ion channel</keyword>
<dbReference type="AlphaFoldDB" id="A0A375HP40"/>
<dbReference type="Gene3D" id="2.30.30.60">
    <property type="match status" value="1"/>
</dbReference>
<dbReference type="EMBL" id="LT984807">
    <property type="protein sequence ID" value="SPD58614.1"/>
    <property type="molecule type" value="Genomic_DNA"/>
</dbReference>
<keyword evidence="5 7" id="KW-1133">Transmembrane helix</keyword>
<keyword evidence="7" id="KW-0406">Ion transport</keyword>
<dbReference type="Pfam" id="PF05552">
    <property type="entry name" value="MS_channel_1st_1"/>
    <property type="match status" value="1"/>
</dbReference>
<dbReference type="InterPro" id="IPR008910">
    <property type="entry name" value="MSC_TM_helix"/>
</dbReference>
<dbReference type="Pfam" id="PF21082">
    <property type="entry name" value="MS_channel_3rd"/>
    <property type="match status" value="1"/>
</dbReference>
<comment type="subunit">
    <text evidence="7">Homoheptamer.</text>
</comment>
<keyword evidence="13" id="KW-0614">Plasmid</keyword>
<dbReference type="InterPro" id="IPR011066">
    <property type="entry name" value="MscS_channel_C_sf"/>
</dbReference>
<dbReference type="InterPro" id="IPR011014">
    <property type="entry name" value="MscS_channel_TM-2"/>
</dbReference>